<dbReference type="InterPro" id="IPR052961">
    <property type="entry name" value="Oxido-Kinase-like_Enzymes"/>
</dbReference>
<feature type="domain" description="CHK kinase-like" evidence="1">
    <location>
        <begin position="141"/>
        <end position="310"/>
    </location>
</feature>
<dbReference type="PANTHER" id="PTHR23020:SF41">
    <property type="entry name" value="AMINOGLYCOSIDE PHOSPHOTRANSFERASE DOMAIN-CONTAINING PROTEIN"/>
    <property type="match status" value="1"/>
</dbReference>
<keyword evidence="2" id="KW-0808">Transferase</keyword>
<dbReference type="GO" id="GO:0016740">
    <property type="term" value="F:transferase activity"/>
    <property type="evidence" value="ECO:0007669"/>
    <property type="project" value="UniProtKB-KW"/>
</dbReference>
<name>A0A7I7KY06_9MYCO</name>
<dbReference type="RefSeq" id="WP_232064572.1">
    <property type="nucleotide sequence ID" value="NZ_AP022569.1"/>
</dbReference>
<accession>A0A7I7KY06</accession>
<dbReference type="SMART" id="SM00587">
    <property type="entry name" value="CHK"/>
    <property type="match status" value="1"/>
</dbReference>
<dbReference type="EMBL" id="AP022569">
    <property type="protein sequence ID" value="BBX46589.1"/>
    <property type="molecule type" value="Genomic_DNA"/>
</dbReference>
<protein>
    <submittedName>
        <fullName evidence="2">Phosphotransferase</fullName>
    </submittedName>
</protein>
<dbReference type="Pfam" id="PF01636">
    <property type="entry name" value="APH"/>
    <property type="match status" value="1"/>
</dbReference>
<evidence type="ECO:0000313" key="2">
    <source>
        <dbReference type="EMBL" id="BBX46589.1"/>
    </source>
</evidence>
<reference evidence="2 3" key="1">
    <citation type="journal article" date="2019" name="Emerg. Microbes Infect.">
        <title>Comprehensive subspecies identification of 175 nontuberculous mycobacteria species based on 7547 genomic profiles.</title>
        <authorList>
            <person name="Matsumoto Y."/>
            <person name="Kinjo T."/>
            <person name="Motooka D."/>
            <person name="Nabeya D."/>
            <person name="Jung N."/>
            <person name="Uechi K."/>
            <person name="Horii T."/>
            <person name="Iida T."/>
            <person name="Fujita J."/>
            <person name="Nakamura S."/>
        </authorList>
    </citation>
    <scope>NUCLEOTIDE SEQUENCE [LARGE SCALE GENOMIC DNA]</scope>
    <source>
        <strain evidence="2 3">JCM 12404</strain>
    </source>
</reference>
<dbReference type="InterPro" id="IPR011009">
    <property type="entry name" value="Kinase-like_dom_sf"/>
</dbReference>
<dbReference type="PANTHER" id="PTHR23020">
    <property type="entry name" value="UNCHARACTERIZED NUCLEAR HORMONE RECEPTOR-RELATED"/>
    <property type="match status" value="1"/>
</dbReference>
<dbReference type="KEGG" id="mcoo:MCOO_26040"/>
<dbReference type="Gene3D" id="3.90.1200.10">
    <property type="match status" value="1"/>
</dbReference>
<organism evidence="2 3">
    <name type="scientific">Mycobacterium cookii</name>
    <dbReference type="NCBI Taxonomy" id="1775"/>
    <lineage>
        <taxon>Bacteria</taxon>
        <taxon>Bacillati</taxon>
        <taxon>Actinomycetota</taxon>
        <taxon>Actinomycetes</taxon>
        <taxon>Mycobacteriales</taxon>
        <taxon>Mycobacteriaceae</taxon>
        <taxon>Mycobacterium</taxon>
    </lineage>
</organism>
<sequence>MAYTSRRVVPVLGLAAHLGRGMQRVATDTVIGRMRTLPRTIADLDARSLSQIIGRPVTSISMIGGDAGTSSRARLALTGDGVPESVFVKMPAETVATRLMGELGRLAQTEVLFYRDLAPQLTGLPVAYGSAFDSLTGRFVLVLEDLAVDPCVFPDTLHPLDIDQASQIVELLARLHAAFWERLPAWTYSASGDHTSLLTAPLLNTSARRLAERTDIGVEDGRFIIEKYRAVAELIDRQPNTVMHGDAHPGNVYFRNDEAGLLDWQAVRRGHPGRELAYTLITGMTPADRQAAERDLLTDYRRALVAAGGPELDADELWLHYRQGALYAYVAPLITAGMGGMQVESIALEGVRRGVAALGDLETVAALQQGLSP</sequence>
<dbReference type="InterPro" id="IPR015897">
    <property type="entry name" value="CHK_kinase-like"/>
</dbReference>
<keyword evidence="3" id="KW-1185">Reference proteome</keyword>
<dbReference type="InterPro" id="IPR002575">
    <property type="entry name" value="Aminoglycoside_PTrfase"/>
</dbReference>
<gene>
    <name evidence="2" type="ORF">MCOO_26040</name>
</gene>
<dbReference type="SUPFAM" id="SSF56112">
    <property type="entry name" value="Protein kinase-like (PK-like)"/>
    <property type="match status" value="1"/>
</dbReference>
<dbReference type="AlphaFoldDB" id="A0A7I7KY06"/>
<proteinExistence type="predicted"/>
<evidence type="ECO:0000313" key="3">
    <source>
        <dbReference type="Proteomes" id="UP000465866"/>
    </source>
</evidence>
<evidence type="ECO:0000259" key="1">
    <source>
        <dbReference type="SMART" id="SM00587"/>
    </source>
</evidence>
<dbReference type="Proteomes" id="UP000465866">
    <property type="component" value="Chromosome"/>
</dbReference>